<evidence type="ECO:0000313" key="5">
    <source>
        <dbReference type="Proteomes" id="UP000663828"/>
    </source>
</evidence>
<protein>
    <recommendedName>
        <fullName evidence="6">Tetratricopeptide repeat protein</fullName>
    </recommendedName>
</protein>
<sequence>IQKLFLYYSKALDFYETKSRSLDTYLASIYNNIGMLYKKRNHQLEIAPIYYDKSLQVKQKIFPSDYFDFALSYNNIGMVYYKMCNYSKAIQYYERALEICQSNNLPSDHPYLTTLRKNLARAYENES</sequence>
<dbReference type="PROSITE" id="PS50293">
    <property type="entry name" value="TPR_REGION"/>
    <property type="match status" value="1"/>
</dbReference>
<dbReference type="Gene3D" id="1.25.40.10">
    <property type="entry name" value="Tetratricopeptide repeat domain"/>
    <property type="match status" value="1"/>
</dbReference>
<dbReference type="AlphaFoldDB" id="A0A816CAW1"/>
<dbReference type="SMART" id="SM00028">
    <property type="entry name" value="TPR"/>
    <property type="match status" value="2"/>
</dbReference>
<evidence type="ECO:0008006" key="6">
    <source>
        <dbReference type="Google" id="ProtNLM"/>
    </source>
</evidence>
<feature type="repeat" description="TPR" evidence="3">
    <location>
        <begin position="70"/>
        <end position="103"/>
    </location>
</feature>
<dbReference type="InterPro" id="IPR011990">
    <property type="entry name" value="TPR-like_helical_dom_sf"/>
</dbReference>
<reference evidence="4" key="1">
    <citation type="submission" date="2021-02" db="EMBL/GenBank/DDBJ databases">
        <authorList>
            <person name="Nowell W R."/>
        </authorList>
    </citation>
    <scope>NUCLEOTIDE SEQUENCE</scope>
</reference>
<dbReference type="PANTHER" id="PTHR45641:SF19">
    <property type="entry name" value="NEPHROCYSTIN-3"/>
    <property type="match status" value="1"/>
</dbReference>
<keyword evidence="5" id="KW-1185">Reference proteome</keyword>
<evidence type="ECO:0000256" key="1">
    <source>
        <dbReference type="ARBA" id="ARBA00022737"/>
    </source>
</evidence>
<dbReference type="Pfam" id="PF13424">
    <property type="entry name" value="TPR_12"/>
    <property type="match status" value="1"/>
</dbReference>
<comment type="caution">
    <text evidence="4">The sequence shown here is derived from an EMBL/GenBank/DDBJ whole genome shotgun (WGS) entry which is preliminary data.</text>
</comment>
<dbReference type="InterPro" id="IPR019734">
    <property type="entry name" value="TPR_rpt"/>
</dbReference>
<dbReference type="PANTHER" id="PTHR45641">
    <property type="entry name" value="TETRATRICOPEPTIDE REPEAT PROTEIN (AFU_ORTHOLOGUE AFUA_6G03870)"/>
    <property type="match status" value="1"/>
</dbReference>
<feature type="non-terminal residue" evidence="4">
    <location>
        <position position="1"/>
    </location>
</feature>
<keyword evidence="1" id="KW-0677">Repeat</keyword>
<accession>A0A816CAW1</accession>
<evidence type="ECO:0000313" key="4">
    <source>
        <dbReference type="EMBL" id="CAF1622051.1"/>
    </source>
</evidence>
<proteinExistence type="predicted"/>
<dbReference type="PROSITE" id="PS50005">
    <property type="entry name" value="TPR"/>
    <property type="match status" value="1"/>
</dbReference>
<evidence type="ECO:0000256" key="3">
    <source>
        <dbReference type="PROSITE-ProRule" id="PRU00339"/>
    </source>
</evidence>
<dbReference type="Proteomes" id="UP000663828">
    <property type="component" value="Unassembled WGS sequence"/>
</dbReference>
<name>A0A816CAW1_ADIRI</name>
<evidence type="ECO:0000256" key="2">
    <source>
        <dbReference type="ARBA" id="ARBA00022803"/>
    </source>
</evidence>
<dbReference type="SUPFAM" id="SSF48452">
    <property type="entry name" value="TPR-like"/>
    <property type="match status" value="1"/>
</dbReference>
<organism evidence="4 5">
    <name type="scientific">Adineta ricciae</name>
    <name type="common">Rotifer</name>
    <dbReference type="NCBI Taxonomy" id="249248"/>
    <lineage>
        <taxon>Eukaryota</taxon>
        <taxon>Metazoa</taxon>
        <taxon>Spiralia</taxon>
        <taxon>Gnathifera</taxon>
        <taxon>Rotifera</taxon>
        <taxon>Eurotatoria</taxon>
        <taxon>Bdelloidea</taxon>
        <taxon>Adinetida</taxon>
        <taxon>Adinetidae</taxon>
        <taxon>Adineta</taxon>
    </lineage>
</organism>
<dbReference type="EMBL" id="CAJNOR010007715">
    <property type="protein sequence ID" value="CAF1622051.1"/>
    <property type="molecule type" value="Genomic_DNA"/>
</dbReference>
<keyword evidence="2 3" id="KW-0802">TPR repeat</keyword>
<gene>
    <name evidence="4" type="ORF">XAT740_LOCUS50377</name>
</gene>